<dbReference type="Proteomes" id="UP001139485">
    <property type="component" value="Unassembled WGS sequence"/>
</dbReference>
<accession>A0A9X2D419</accession>
<dbReference type="InterPro" id="IPR014284">
    <property type="entry name" value="RNA_pol_sigma-70_dom"/>
</dbReference>
<dbReference type="GO" id="GO:0003677">
    <property type="term" value="F:DNA binding"/>
    <property type="evidence" value="ECO:0007669"/>
    <property type="project" value="UniProtKB-KW"/>
</dbReference>
<evidence type="ECO:0000313" key="10">
    <source>
        <dbReference type="Proteomes" id="UP001139485"/>
    </source>
</evidence>
<keyword evidence="10" id="KW-1185">Reference proteome</keyword>
<dbReference type="Pfam" id="PF04542">
    <property type="entry name" value="Sigma70_r2"/>
    <property type="match status" value="1"/>
</dbReference>
<evidence type="ECO:0000256" key="3">
    <source>
        <dbReference type="ARBA" id="ARBA00023082"/>
    </source>
</evidence>
<dbReference type="SUPFAM" id="SSF88946">
    <property type="entry name" value="Sigma2 domain of RNA polymerase sigma factors"/>
    <property type="match status" value="1"/>
</dbReference>
<dbReference type="CDD" id="cd06171">
    <property type="entry name" value="Sigma70_r4"/>
    <property type="match status" value="1"/>
</dbReference>
<dbReference type="EMBL" id="JAMOIL010000001">
    <property type="protein sequence ID" value="MCM0618828.1"/>
    <property type="molecule type" value="Genomic_DNA"/>
</dbReference>
<evidence type="ECO:0000256" key="1">
    <source>
        <dbReference type="ARBA" id="ARBA00010641"/>
    </source>
</evidence>
<dbReference type="PANTHER" id="PTHR43133">
    <property type="entry name" value="RNA POLYMERASE ECF-TYPE SIGMA FACTO"/>
    <property type="match status" value="1"/>
</dbReference>
<dbReference type="InterPro" id="IPR036388">
    <property type="entry name" value="WH-like_DNA-bd_sf"/>
</dbReference>
<dbReference type="Gene3D" id="1.10.10.10">
    <property type="entry name" value="Winged helix-like DNA-binding domain superfamily/Winged helix DNA-binding domain"/>
    <property type="match status" value="1"/>
</dbReference>
<dbReference type="InterPro" id="IPR039425">
    <property type="entry name" value="RNA_pol_sigma-70-like"/>
</dbReference>
<organism evidence="9 10">
    <name type="scientific">Nocardioides bruguierae</name>
    <dbReference type="NCBI Taxonomy" id="2945102"/>
    <lineage>
        <taxon>Bacteria</taxon>
        <taxon>Bacillati</taxon>
        <taxon>Actinomycetota</taxon>
        <taxon>Actinomycetes</taxon>
        <taxon>Propionibacteriales</taxon>
        <taxon>Nocardioidaceae</taxon>
        <taxon>Nocardioides</taxon>
    </lineage>
</organism>
<evidence type="ECO:0000256" key="4">
    <source>
        <dbReference type="ARBA" id="ARBA00023125"/>
    </source>
</evidence>
<protein>
    <submittedName>
        <fullName evidence="9">SigE family RNA polymerase sigma factor</fullName>
    </submittedName>
</protein>
<evidence type="ECO:0000256" key="2">
    <source>
        <dbReference type="ARBA" id="ARBA00023015"/>
    </source>
</evidence>
<keyword evidence="2" id="KW-0805">Transcription regulation</keyword>
<dbReference type="GO" id="GO:0016987">
    <property type="term" value="F:sigma factor activity"/>
    <property type="evidence" value="ECO:0007669"/>
    <property type="project" value="UniProtKB-KW"/>
</dbReference>
<dbReference type="RefSeq" id="WP_250825787.1">
    <property type="nucleotide sequence ID" value="NZ_JAMOIL010000001.1"/>
</dbReference>
<proteinExistence type="inferred from homology"/>
<evidence type="ECO:0000256" key="5">
    <source>
        <dbReference type="ARBA" id="ARBA00023163"/>
    </source>
</evidence>
<evidence type="ECO:0000313" key="9">
    <source>
        <dbReference type="EMBL" id="MCM0618828.1"/>
    </source>
</evidence>
<dbReference type="Pfam" id="PF04545">
    <property type="entry name" value="Sigma70_r4"/>
    <property type="match status" value="1"/>
</dbReference>
<sequence>MPEPTTHEHFDDWVAARRPALLRTAYLLAGNEHDAEDLVQATLIKVVPRWHRIADDPEPYVRTVLSRESVSRWRRRRWRELHTDRLPEDLRTWRHDRDVTDREVLRQALQRLSPRQRAVIVLRYFDGLTEAETAHALGLGLGTVKKHGREAMARLRGLLGDTLGDASRTPAGPSAGTGSPTPAGQP</sequence>
<dbReference type="NCBIfam" id="TIGR02983">
    <property type="entry name" value="SigE-fam_strep"/>
    <property type="match status" value="1"/>
</dbReference>
<feature type="compositionally biased region" description="Polar residues" evidence="6">
    <location>
        <begin position="176"/>
        <end position="186"/>
    </location>
</feature>
<dbReference type="GO" id="GO:0006352">
    <property type="term" value="P:DNA-templated transcription initiation"/>
    <property type="evidence" value="ECO:0007669"/>
    <property type="project" value="InterPro"/>
</dbReference>
<dbReference type="PANTHER" id="PTHR43133:SF50">
    <property type="entry name" value="ECF RNA POLYMERASE SIGMA FACTOR SIGM"/>
    <property type="match status" value="1"/>
</dbReference>
<dbReference type="InterPro" id="IPR007627">
    <property type="entry name" value="RNA_pol_sigma70_r2"/>
</dbReference>
<keyword evidence="5" id="KW-0804">Transcription</keyword>
<feature type="domain" description="RNA polymerase sigma-70 region 4" evidence="8">
    <location>
        <begin position="108"/>
        <end position="156"/>
    </location>
</feature>
<keyword evidence="4" id="KW-0238">DNA-binding</keyword>
<dbReference type="NCBIfam" id="TIGR02937">
    <property type="entry name" value="sigma70-ECF"/>
    <property type="match status" value="1"/>
</dbReference>
<dbReference type="SUPFAM" id="SSF88659">
    <property type="entry name" value="Sigma3 and sigma4 domains of RNA polymerase sigma factors"/>
    <property type="match status" value="1"/>
</dbReference>
<comment type="similarity">
    <text evidence="1">Belongs to the sigma-70 factor family. ECF subfamily.</text>
</comment>
<dbReference type="InterPro" id="IPR007630">
    <property type="entry name" value="RNA_pol_sigma70_r4"/>
</dbReference>
<dbReference type="InterPro" id="IPR014325">
    <property type="entry name" value="RNA_pol_sigma-E_actinobac"/>
</dbReference>
<gene>
    <name evidence="9" type="ORF">M8330_00800</name>
</gene>
<dbReference type="AlphaFoldDB" id="A0A9X2D419"/>
<evidence type="ECO:0000259" key="7">
    <source>
        <dbReference type="Pfam" id="PF04542"/>
    </source>
</evidence>
<feature type="domain" description="RNA polymerase sigma-70 region 2" evidence="7">
    <location>
        <begin position="14"/>
        <end position="79"/>
    </location>
</feature>
<reference evidence="9" key="1">
    <citation type="submission" date="2022-05" db="EMBL/GenBank/DDBJ databases">
        <authorList>
            <person name="Tuo L."/>
        </authorList>
    </citation>
    <scope>NUCLEOTIDE SEQUENCE</scope>
    <source>
        <strain evidence="9">BSK12Z-4</strain>
    </source>
</reference>
<dbReference type="Gene3D" id="1.10.1740.10">
    <property type="match status" value="1"/>
</dbReference>
<evidence type="ECO:0000259" key="8">
    <source>
        <dbReference type="Pfam" id="PF04545"/>
    </source>
</evidence>
<dbReference type="InterPro" id="IPR013325">
    <property type="entry name" value="RNA_pol_sigma_r2"/>
</dbReference>
<feature type="region of interest" description="Disordered" evidence="6">
    <location>
        <begin position="161"/>
        <end position="186"/>
    </location>
</feature>
<keyword evidence="3" id="KW-0731">Sigma factor</keyword>
<evidence type="ECO:0000256" key="6">
    <source>
        <dbReference type="SAM" id="MobiDB-lite"/>
    </source>
</evidence>
<dbReference type="InterPro" id="IPR013324">
    <property type="entry name" value="RNA_pol_sigma_r3/r4-like"/>
</dbReference>
<name>A0A9X2D419_9ACTN</name>
<comment type="caution">
    <text evidence="9">The sequence shown here is derived from an EMBL/GenBank/DDBJ whole genome shotgun (WGS) entry which is preliminary data.</text>
</comment>